<dbReference type="Pfam" id="PF25925">
    <property type="entry name" value="DUF7970"/>
    <property type="match status" value="1"/>
</dbReference>
<geneLocation type="plasmid" evidence="2 3">
    <name>unnamed2</name>
</geneLocation>
<feature type="compositionally biased region" description="Basic and acidic residues" evidence="1">
    <location>
        <begin position="17"/>
        <end position="29"/>
    </location>
</feature>
<sequence>MAFDDLDQAEQAEDEKSETQDAAEERDASEPVDASVTEADLTADPGSHSENRRQDETGTRGSSSSTSEDTSPHSEPAFGFEEAKQRPLYARQRAWDEFEDALAIDVEPTLRRHDVRDTSKRELHDAALRVLADHAEEVANKVLEARGLGSNLDE</sequence>
<dbReference type="InterPro" id="IPR058276">
    <property type="entry name" value="DUF7970"/>
</dbReference>
<dbReference type="AlphaFoldDB" id="A0A8T8WIF3"/>
<dbReference type="Proteomes" id="UP000826254">
    <property type="component" value="Plasmid unnamed2"/>
</dbReference>
<gene>
    <name evidence="2" type="ORF">K6T50_16595</name>
</gene>
<feature type="region of interest" description="Disordered" evidence="1">
    <location>
        <begin position="1"/>
        <end position="85"/>
    </location>
</feature>
<keyword evidence="3" id="KW-1185">Reference proteome</keyword>
<organism evidence="2 3">
    <name type="scientific">Halobaculum magnesiiphilum</name>
    <dbReference type="NCBI Taxonomy" id="1017351"/>
    <lineage>
        <taxon>Archaea</taxon>
        <taxon>Methanobacteriati</taxon>
        <taxon>Methanobacteriota</taxon>
        <taxon>Stenosarchaea group</taxon>
        <taxon>Halobacteria</taxon>
        <taxon>Halobacteriales</taxon>
        <taxon>Haloferacaceae</taxon>
        <taxon>Halobaculum</taxon>
    </lineage>
</organism>
<reference evidence="2 3" key="1">
    <citation type="journal article" date="2021" name="Int. J. Syst. Evol. Microbiol.">
        <title>Halobaculum halophilum sp. nov. and Halobaculum salinum sp. nov., isolated from salt lake and saline soil.</title>
        <authorList>
            <person name="Cui H.L."/>
            <person name="Shi X.W."/>
            <person name="Yin X.M."/>
            <person name="Yang X.Y."/>
            <person name="Hou J."/>
            <person name="Zhu L."/>
        </authorList>
    </citation>
    <scope>NUCLEOTIDE SEQUENCE [LARGE SCALE GENOMIC DNA]</scope>
    <source>
        <strain evidence="2 3">NBRC 109044</strain>
    </source>
</reference>
<proteinExistence type="predicted"/>
<accession>A0A8T8WIF3</accession>
<dbReference type="KEGG" id="hmp:K6T50_16595"/>
<feature type="compositionally biased region" description="Basic and acidic residues" evidence="1">
    <location>
        <begin position="47"/>
        <end position="58"/>
    </location>
</feature>
<evidence type="ECO:0000313" key="2">
    <source>
        <dbReference type="EMBL" id="QZP39610.1"/>
    </source>
</evidence>
<feature type="compositionally biased region" description="Low complexity" evidence="1">
    <location>
        <begin position="59"/>
        <end position="69"/>
    </location>
</feature>
<dbReference type="EMBL" id="CP081960">
    <property type="protein sequence ID" value="QZP39610.1"/>
    <property type="molecule type" value="Genomic_DNA"/>
</dbReference>
<protein>
    <submittedName>
        <fullName evidence="2">Uncharacterized protein</fullName>
    </submittedName>
</protein>
<keyword evidence="2" id="KW-0614">Plasmid</keyword>
<name>A0A8T8WIF3_9EURY</name>
<feature type="compositionally biased region" description="Acidic residues" evidence="1">
    <location>
        <begin position="1"/>
        <end position="16"/>
    </location>
</feature>
<dbReference type="RefSeq" id="WP_222609359.1">
    <property type="nucleotide sequence ID" value="NZ_CP081960.1"/>
</dbReference>
<dbReference type="GeneID" id="67179795"/>
<evidence type="ECO:0000256" key="1">
    <source>
        <dbReference type="SAM" id="MobiDB-lite"/>
    </source>
</evidence>
<evidence type="ECO:0000313" key="3">
    <source>
        <dbReference type="Proteomes" id="UP000826254"/>
    </source>
</evidence>